<dbReference type="GO" id="GO:0016559">
    <property type="term" value="P:peroxisome fission"/>
    <property type="evidence" value="ECO:0007669"/>
    <property type="project" value="InterPro"/>
</dbReference>
<proteinExistence type="predicted"/>
<keyword evidence="6" id="KW-1185">Reference proteome</keyword>
<sequence>MPLPPSTIEILRRLLVHSDGRDKTLKIIQYFGKIILWLQASKTSKSKYARLINPITFLLIRDKAFLSKATPRLKAMTSQFSTTRKIIRLAHFIEPCSDLREYCSGARRISRSSTSYEKFVHNLGAINAFLSILNDLFDDLYCLGKIDIIDKSIAKWAEPKAIKLWFFCICLDIHETFFKIYQIKKKIKKANSEELEKYQQKLYWLNISLTKLIMDFLFCGYDFFGFTFSDGVQAFSGFFAGILSFYKLWDKETQKLIILNRQ</sequence>
<accession>A0A8H3XJ02</accession>
<evidence type="ECO:0000313" key="6">
    <source>
        <dbReference type="Proteomes" id="UP000439903"/>
    </source>
</evidence>
<keyword evidence="3" id="KW-0576">Peroxisome</keyword>
<dbReference type="Proteomes" id="UP000439903">
    <property type="component" value="Unassembled WGS sequence"/>
</dbReference>
<dbReference type="PANTHER" id="PTHR12652">
    <property type="entry name" value="PEROXISOMAL BIOGENESIS FACTOR 11"/>
    <property type="match status" value="1"/>
</dbReference>
<reference evidence="5 6" key="1">
    <citation type="journal article" date="2019" name="Environ. Microbiol.">
        <title>At the nexus of three kingdoms: the genome of the mycorrhizal fungus Gigaspora margarita provides insights into plant, endobacterial and fungal interactions.</title>
        <authorList>
            <person name="Venice F."/>
            <person name="Ghignone S."/>
            <person name="Salvioli di Fossalunga A."/>
            <person name="Amselem J."/>
            <person name="Novero M."/>
            <person name="Xianan X."/>
            <person name="Sedzielewska Toro K."/>
            <person name="Morin E."/>
            <person name="Lipzen A."/>
            <person name="Grigoriev I.V."/>
            <person name="Henrissat B."/>
            <person name="Martin F.M."/>
            <person name="Bonfante P."/>
        </authorList>
    </citation>
    <scope>NUCLEOTIDE SEQUENCE [LARGE SCALE GENOMIC DNA]</scope>
    <source>
        <strain evidence="5 6">BEG34</strain>
    </source>
</reference>
<gene>
    <name evidence="5" type="ORF">F8M41_025126</name>
</gene>
<dbReference type="OrthoDB" id="411017at2759"/>
<dbReference type="InterPro" id="IPR008733">
    <property type="entry name" value="PEX11"/>
</dbReference>
<dbReference type="EMBL" id="WTPW01000885">
    <property type="protein sequence ID" value="KAF0471864.1"/>
    <property type="molecule type" value="Genomic_DNA"/>
</dbReference>
<dbReference type="PANTHER" id="PTHR12652:SF19">
    <property type="entry name" value="PEROXISOMAL BIOGENESIS FACTOR 11"/>
    <property type="match status" value="1"/>
</dbReference>
<keyword evidence="1" id="KW-0962">Peroxisome biogenesis</keyword>
<keyword evidence="2" id="KW-0472">Membrane</keyword>
<comment type="caution">
    <text evidence="5">The sequence shown here is derived from an EMBL/GenBank/DDBJ whole genome shotgun (WGS) entry which is preliminary data.</text>
</comment>
<dbReference type="Pfam" id="PF05648">
    <property type="entry name" value="PEX11"/>
    <property type="match status" value="1"/>
</dbReference>
<protein>
    <submittedName>
        <fullName evidence="5">Peroxisomal biogenesis factor 11</fullName>
    </submittedName>
</protein>
<name>A0A8H3XJ02_GIGMA</name>
<evidence type="ECO:0000256" key="4">
    <source>
        <dbReference type="ARBA" id="ARBA00046271"/>
    </source>
</evidence>
<dbReference type="GO" id="GO:0005778">
    <property type="term" value="C:peroxisomal membrane"/>
    <property type="evidence" value="ECO:0007669"/>
    <property type="project" value="UniProtKB-SubCell"/>
</dbReference>
<evidence type="ECO:0000256" key="1">
    <source>
        <dbReference type="ARBA" id="ARBA00022593"/>
    </source>
</evidence>
<evidence type="ECO:0000313" key="5">
    <source>
        <dbReference type="EMBL" id="KAF0471864.1"/>
    </source>
</evidence>
<comment type="subcellular location">
    <subcellularLocation>
        <location evidence="4">Peroxisome membrane</location>
    </subcellularLocation>
</comment>
<organism evidence="5 6">
    <name type="scientific">Gigaspora margarita</name>
    <dbReference type="NCBI Taxonomy" id="4874"/>
    <lineage>
        <taxon>Eukaryota</taxon>
        <taxon>Fungi</taxon>
        <taxon>Fungi incertae sedis</taxon>
        <taxon>Mucoromycota</taxon>
        <taxon>Glomeromycotina</taxon>
        <taxon>Glomeromycetes</taxon>
        <taxon>Diversisporales</taxon>
        <taxon>Gigasporaceae</taxon>
        <taxon>Gigaspora</taxon>
    </lineage>
</organism>
<evidence type="ECO:0000256" key="2">
    <source>
        <dbReference type="ARBA" id="ARBA00023136"/>
    </source>
</evidence>
<evidence type="ECO:0000256" key="3">
    <source>
        <dbReference type="ARBA" id="ARBA00023140"/>
    </source>
</evidence>
<dbReference type="AlphaFoldDB" id="A0A8H3XJ02"/>